<keyword evidence="2" id="KW-1185">Reference proteome</keyword>
<comment type="caution">
    <text evidence="1">The sequence shown here is derived from an EMBL/GenBank/DDBJ whole genome shotgun (WGS) entry which is preliminary data.</text>
</comment>
<proteinExistence type="predicted"/>
<dbReference type="EMBL" id="JBHGCJ010000003">
    <property type="protein sequence ID" value="MFG6108870.1"/>
    <property type="molecule type" value="Genomic_DNA"/>
</dbReference>
<evidence type="ECO:0000313" key="2">
    <source>
        <dbReference type="Proteomes" id="UP001605261"/>
    </source>
</evidence>
<dbReference type="RefSeq" id="WP_394162305.1">
    <property type="nucleotide sequence ID" value="NZ_JBHGCJ010000003.1"/>
</dbReference>
<gene>
    <name evidence="1" type="ORF">ACEU0G_002864</name>
</gene>
<organism evidence="1 2">
    <name type="scientific">Stenotrophomonas nematodicola</name>
    <dbReference type="NCBI Taxonomy" id="2656746"/>
    <lineage>
        <taxon>Bacteria</taxon>
        <taxon>Pseudomonadati</taxon>
        <taxon>Pseudomonadota</taxon>
        <taxon>Gammaproteobacteria</taxon>
        <taxon>Lysobacterales</taxon>
        <taxon>Lysobacteraceae</taxon>
        <taxon>Stenotrophomonas</taxon>
    </lineage>
</organism>
<accession>A0ABW7CV71</accession>
<protein>
    <submittedName>
        <fullName evidence="1">Uncharacterized protein</fullName>
    </submittedName>
</protein>
<name>A0ABW7CV71_9GAMM</name>
<dbReference type="Proteomes" id="UP001605261">
    <property type="component" value="Unassembled WGS sequence"/>
</dbReference>
<reference evidence="1 2" key="1">
    <citation type="submission" date="2024-09" db="EMBL/GenBank/DDBJ databases">
        <authorList>
            <consortium name="All-Russian atlas of soil microorganisms"/>
            <consortium name="as a basis for the search for new antimicrobial producers and enzymes with unique properties"/>
            <person name="Sokolova E.A."/>
            <person name="Voronina E.N."/>
        </authorList>
    </citation>
    <scope>NUCLEOTIDE SEQUENCE [LARGE SCALE GENOMIC DNA]</scope>
    <source>
        <strain evidence="1 2">AF-22b-331.1</strain>
    </source>
</reference>
<sequence>MKGIQNPDYMAQCSCEAWSAVEAKGTLEQLDRGELKRGLGQAMKFSTLSLYSLHKSSPSTKPIRSSVCVATYFDSNALLQVLHLDPPNPQAAALPERESGPMVVTEFADLVHFEHALHQHQSYEAGALTDDDHGSGSVEWRGTPDLPELRFGMAVQQVKLQARLTWAIDALSRIMPVIAAARTKGWPGSRLRNALRRQARRIQYDTARTGDPVDAADTAWKEFALWIKQEAVGEQVDWSALLTRLWTAPILSAFGGEAAKSLQGLWWDLHRLRRAGQLDARLRQPAGSVSEGPVPSMAITTYGLIVASTDFSPRLPVLSRLRF</sequence>
<evidence type="ECO:0000313" key="1">
    <source>
        <dbReference type="EMBL" id="MFG6108870.1"/>
    </source>
</evidence>